<dbReference type="AlphaFoldDB" id="A0A8K0HTR7"/>
<organism evidence="2 3">
    <name type="scientific">Cocos nucifera</name>
    <name type="common">Coconut palm</name>
    <dbReference type="NCBI Taxonomy" id="13894"/>
    <lineage>
        <taxon>Eukaryota</taxon>
        <taxon>Viridiplantae</taxon>
        <taxon>Streptophyta</taxon>
        <taxon>Embryophyta</taxon>
        <taxon>Tracheophyta</taxon>
        <taxon>Spermatophyta</taxon>
        <taxon>Magnoliopsida</taxon>
        <taxon>Liliopsida</taxon>
        <taxon>Arecaceae</taxon>
        <taxon>Arecoideae</taxon>
        <taxon>Cocoseae</taxon>
        <taxon>Attaleinae</taxon>
        <taxon>Cocos</taxon>
    </lineage>
</organism>
<sequence>MGMNLQYYGGLGPNGCGGSHPSLFLPPSNRQLLSNVNTLGGLNPFCHSQNSHYNLSQIAPAWLPHSMNNQDSVHQQFTANPQAGQLKLQQFGYASNPYVVGTSNTQSGFQGSGYHYLRARPNQVDSQMQNSYHNPCSSSGNSGPQPGRLSNPFMMGTSNDLSGFNSFSCQGLTSTDQVDDSVQNSSCCPCSNSGHPGPGSGFQPGLFFDDTNFQHDVLEDSTLAELNARPPMQYEQNKFVDHTGADMGRQGSGHSVDLQSYPDGEIFKEISNSDLTKHPSEHSPSETAFDIDKCDSMNDLDTFFKQCSHDHVPSLAALDYSVRHFRA</sequence>
<feature type="region of interest" description="Disordered" evidence="1">
    <location>
        <begin position="129"/>
        <end position="150"/>
    </location>
</feature>
<protein>
    <submittedName>
        <fullName evidence="2">Putative two-component response regulator ARR10-like</fullName>
    </submittedName>
</protein>
<keyword evidence="3" id="KW-1185">Reference proteome</keyword>
<comment type="caution">
    <text evidence="2">The sequence shown here is derived from an EMBL/GenBank/DDBJ whole genome shotgun (WGS) entry which is preliminary data.</text>
</comment>
<evidence type="ECO:0000313" key="2">
    <source>
        <dbReference type="EMBL" id="KAG1326460.1"/>
    </source>
</evidence>
<reference evidence="2" key="2">
    <citation type="submission" date="2019-07" db="EMBL/GenBank/DDBJ databases">
        <authorList>
            <person name="Yang Y."/>
            <person name="Bocs S."/>
            <person name="Baudouin L."/>
        </authorList>
    </citation>
    <scope>NUCLEOTIDE SEQUENCE</scope>
    <source>
        <tissue evidence="2">Spear leaf of Hainan Tall coconut</tissue>
    </source>
</reference>
<dbReference type="EMBL" id="CM017872">
    <property type="protein sequence ID" value="KAG1326460.1"/>
    <property type="molecule type" value="Genomic_DNA"/>
</dbReference>
<evidence type="ECO:0000256" key="1">
    <source>
        <dbReference type="SAM" id="MobiDB-lite"/>
    </source>
</evidence>
<proteinExistence type="predicted"/>
<accession>A0A8K0HTR7</accession>
<gene>
    <name evidence="2" type="ORF">COCNU_01G003940</name>
</gene>
<dbReference type="Proteomes" id="UP000797356">
    <property type="component" value="Chromosome 1"/>
</dbReference>
<dbReference type="OrthoDB" id="60033at2759"/>
<reference evidence="2" key="1">
    <citation type="journal article" date="2017" name="Gigascience">
        <title>The genome draft of coconut (Cocos nucifera).</title>
        <authorList>
            <person name="Xiao Y."/>
            <person name="Xu P."/>
            <person name="Fan H."/>
            <person name="Baudouin L."/>
            <person name="Xia W."/>
            <person name="Bocs S."/>
            <person name="Xu J."/>
            <person name="Li Q."/>
            <person name="Guo A."/>
            <person name="Zhou L."/>
            <person name="Li J."/>
            <person name="Wu Y."/>
            <person name="Ma Z."/>
            <person name="Armero A."/>
            <person name="Issali A.E."/>
            <person name="Liu N."/>
            <person name="Peng M."/>
            <person name="Yang Y."/>
        </authorList>
    </citation>
    <scope>NUCLEOTIDE SEQUENCE</scope>
    <source>
        <tissue evidence="2">Spear leaf of Hainan Tall coconut</tissue>
    </source>
</reference>
<name>A0A8K0HTR7_COCNU</name>
<feature type="compositionally biased region" description="Polar residues" evidence="1">
    <location>
        <begin position="129"/>
        <end position="144"/>
    </location>
</feature>
<evidence type="ECO:0000313" key="3">
    <source>
        <dbReference type="Proteomes" id="UP000797356"/>
    </source>
</evidence>